<name>A0ABU4NPX6_9ACTN</name>
<evidence type="ECO:0000313" key="6">
    <source>
        <dbReference type="EMBL" id="MDX3704784.1"/>
    </source>
</evidence>
<feature type="compositionally biased region" description="Basic and acidic residues" evidence="4">
    <location>
        <begin position="322"/>
        <end position="338"/>
    </location>
</feature>
<dbReference type="PANTHER" id="PTHR32308:SF0">
    <property type="entry name" value="HPCH_HPAI ALDOLASE_CITRATE LYASE DOMAIN-CONTAINING PROTEIN"/>
    <property type="match status" value="1"/>
</dbReference>
<dbReference type="InterPro" id="IPR005000">
    <property type="entry name" value="Aldolase/citrate-lyase_domain"/>
</dbReference>
<organism evidence="6 7">
    <name type="scientific">Streptomyces europaeiscabiei</name>
    <dbReference type="NCBI Taxonomy" id="146819"/>
    <lineage>
        <taxon>Bacteria</taxon>
        <taxon>Bacillati</taxon>
        <taxon>Actinomycetota</taxon>
        <taxon>Actinomycetes</taxon>
        <taxon>Kitasatosporales</taxon>
        <taxon>Streptomycetaceae</taxon>
        <taxon>Streptomyces</taxon>
    </lineage>
</organism>
<evidence type="ECO:0000259" key="5">
    <source>
        <dbReference type="Pfam" id="PF03328"/>
    </source>
</evidence>
<dbReference type="SUPFAM" id="SSF51621">
    <property type="entry name" value="Phosphoenolpyruvate/pyruvate domain"/>
    <property type="match status" value="1"/>
</dbReference>
<keyword evidence="2" id="KW-0479">Metal-binding</keyword>
<gene>
    <name evidence="6" type="ORF">PV662_34565</name>
</gene>
<feature type="domain" description="HpcH/HpaI aldolase/citrate lyase" evidence="5">
    <location>
        <begin position="17"/>
        <end position="246"/>
    </location>
</feature>
<dbReference type="RefSeq" id="WP_319063227.1">
    <property type="nucleotide sequence ID" value="NZ_JARAUT010000006.1"/>
</dbReference>
<keyword evidence="3" id="KW-0460">Magnesium</keyword>
<sequence length="338" mass="35677">MGPGEVDAGVIDRPPLRSLLFVPGTRTDWLPKARAAGADAAVLDLEDAVPDSGKPAARAQVADAVARAAAASADQAGEMALFVRVNPLDGWAGAEELRAVVRPGLAGVVLPKVRSAQDVKLADRLLGWCEQEQGLPPGRVALVPLLETARGLREAYDIARAASRIAYLGALSAPGGDVERAVGYRWSPEGTETVGLRSRVLLDVRAAGVPCPVSGLWTRIGDLPGLRAFAEQNRSLGYEGMMAIHPSHVPVINEVFSPGPDELARSARLIAAVEAAQRQGTGAVTFQGEMVDEAMARTARLVLERHGAQVRVARTSSASRPRTGDVERPLTDTHPRSL</sequence>
<evidence type="ECO:0000256" key="2">
    <source>
        <dbReference type="ARBA" id="ARBA00022723"/>
    </source>
</evidence>
<dbReference type="InterPro" id="IPR011206">
    <property type="entry name" value="Citrate_lyase_beta/mcl1/mcl2"/>
</dbReference>
<evidence type="ECO:0000256" key="3">
    <source>
        <dbReference type="ARBA" id="ARBA00022842"/>
    </source>
</evidence>
<dbReference type="EMBL" id="JARAYU010000016">
    <property type="protein sequence ID" value="MDX3704784.1"/>
    <property type="molecule type" value="Genomic_DNA"/>
</dbReference>
<keyword evidence="6" id="KW-0456">Lyase</keyword>
<feature type="region of interest" description="Disordered" evidence="4">
    <location>
        <begin position="313"/>
        <end position="338"/>
    </location>
</feature>
<dbReference type="InterPro" id="IPR015813">
    <property type="entry name" value="Pyrv/PenolPyrv_kinase-like_dom"/>
</dbReference>
<evidence type="ECO:0000256" key="4">
    <source>
        <dbReference type="SAM" id="MobiDB-lite"/>
    </source>
</evidence>
<dbReference type="Gene3D" id="3.20.20.60">
    <property type="entry name" value="Phosphoenolpyruvate-binding domains"/>
    <property type="match status" value="1"/>
</dbReference>
<keyword evidence="7" id="KW-1185">Reference proteome</keyword>
<proteinExistence type="predicted"/>
<evidence type="ECO:0000313" key="7">
    <source>
        <dbReference type="Proteomes" id="UP001271274"/>
    </source>
</evidence>
<accession>A0ABU4NPX6</accession>
<dbReference type="Pfam" id="PF03328">
    <property type="entry name" value="HpcH_HpaI"/>
    <property type="match status" value="1"/>
</dbReference>
<protein>
    <submittedName>
        <fullName evidence="6">CoA ester lyase</fullName>
    </submittedName>
</protein>
<dbReference type="PIRSF" id="PIRSF015582">
    <property type="entry name" value="Cit_lyase_B"/>
    <property type="match status" value="1"/>
</dbReference>
<comment type="caution">
    <text evidence="6">The sequence shown here is derived from an EMBL/GenBank/DDBJ whole genome shotgun (WGS) entry which is preliminary data.</text>
</comment>
<reference evidence="6 7" key="1">
    <citation type="journal article" date="2023" name="Microb. Genom.">
        <title>Mesoterricola silvestris gen. nov., sp. nov., Mesoterricola sediminis sp. nov., Geothrix oryzae sp. nov., Geothrix edaphica sp. nov., Geothrix rubra sp. nov., and Geothrix limicola sp. nov., six novel members of Acidobacteriota isolated from soils.</title>
        <authorList>
            <person name="Weisberg A.J."/>
            <person name="Pearce E."/>
            <person name="Kramer C.G."/>
            <person name="Chang J.H."/>
            <person name="Clarke C.R."/>
        </authorList>
    </citation>
    <scope>NUCLEOTIDE SEQUENCE [LARGE SCALE GENOMIC DNA]</scope>
    <source>
        <strain evidence="6 7">ID09-01A</strain>
    </source>
</reference>
<dbReference type="InterPro" id="IPR040442">
    <property type="entry name" value="Pyrv_kinase-like_dom_sf"/>
</dbReference>
<dbReference type="PANTHER" id="PTHR32308">
    <property type="entry name" value="LYASE BETA SUBUNIT, PUTATIVE (AFU_ORTHOLOGUE AFUA_4G13030)-RELATED"/>
    <property type="match status" value="1"/>
</dbReference>
<dbReference type="GO" id="GO:0016829">
    <property type="term" value="F:lyase activity"/>
    <property type="evidence" value="ECO:0007669"/>
    <property type="project" value="UniProtKB-KW"/>
</dbReference>
<comment type="cofactor">
    <cofactor evidence="1">
        <name>Mg(2+)</name>
        <dbReference type="ChEBI" id="CHEBI:18420"/>
    </cofactor>
</comment>
<evidence type="ECO:0000256" key="1">
    <source>
        <dbReference type="ARBA" id="ARBA00001946"/>
    </source>
</evidence>
<dbReference type="Proteomes" id="UP001271274">
    <property type="component" value="Unassembled WGS sequence"/>
</dbReference>